<organism evidence="4 5">
    <name type="scientific">Puccinia graminis f. sp. tritici (strain CRL 75-36-700-3 / race SCCL)</name>
    <name type="common">Black stem rust fungus</name>
    <dbReference type="NCBI Taxonomy" id="418459"/>
    <lineage>
        <taxon>Eukaryota</taxon>
        <taxon>Fungi</taxon>
        <taxon>Dikarya</taxon>
        <taxon>Basidiomycota</taxon>
        <taxon>Pucciniomycotina</taxon>
        <taxon>Pucciniomycetes</taxon>
        <taxon>Pucciniales</taxon>
        <taxon>Pucciniaceae</taxon>
        <taxon>Puccinia</taxon>
    </lineage>
</organism>
<keyword evidence="1" id="KW-0862">Zinc</keyword>
<dbReference type="InterPro" id="IPR053070">
    <property type="entry name" value="RING-type_E3_ubiquitin-ligase"/>
</dbReference>
<dbReference type="SUPFAM" id="SSF57850">
    <property type="entry name" value="RING/U-box"/>
    <property type="match status" value="1"/>
</dbReference>
<dbReference type="InParanoid" id="E3L936"/>
<dbReference type="PANTHER" id="PTHR47035">
    <property type="entry name" value="OS11G0150450 PROTEIN"/>
    <property type="match status" value="1"/>
</dbReference>
<dbReference type="VEuPathDB" id="FungiDB:PGTG_18683"/>
<dbReference type="RefSeq" id="XP_003337480.1">
    <property type="nucleotide sequence ID" value="XM_003337432.1"/>
</dbReference>
<dbReference type="InterPro" id="IPR013083">
    <property type="entry name" value="Znf_RING/FYVE/PHD"/>
</dbReference>
<dbReference type="OrthoDB" id="8062037at2759"/>
<dbReference type="EMBL" id="DS178380">
    <property type="protein sequence ID" value="EFP93061.1"/>
    <property type="molecule type" value="Genomic_DNA"/>
</dbReference>
<dbReference type="Pfam" id="PF13639">
    <property type="entry name" value="zf-RING_2"/>
    <property type="match status" value="1"/>
</dbReference>
<name>E3L936_PUCGT</name>
<dbReference type="GeneID" id="10543039"/>
<dbReference type="HOGENOM" id="CLU_1619861_0_0_1"/>
<dbReference type="KEGG" id="pgr:PGTG_18683"/>
<dbReference type="FunFam" id="3.30.40.10:FF:001462">
    <property type="entry name" value="RING/U-box superfamily protein"/>
    <property type="match status" value="1"/>
</dbReference>
<proteinExistence type="predicted"/>
<dbReference type="PANTHER" id="PTHR47035:SF3">
    <property type="entry name" value="OS11G0150450 PROTEIN"/>
    <property type="match status" value="1"/>
</dbReference>
<dbReference type="SMART" id="SM00184">
    <property type="entry name" value="RING"/>
    <property type="match status" value="1"/>
</dbReference>
<feature type="coiled-coil region" evidence="2">
    <location>
        <begin position="107"/>
        <end position="140"/>
    </location>
</feature>
<feature type="domain" description="RING-type" evidence="3">
    <location>
        <begin position="62"/>
        <end position="104"/>
    </location>
</feature>
<evidence type="ECO:0000256" key="2">
    <source>
        <dbReference type="SAM" id="Coils"/>
    </source>
</evidence>
<keyword evidence="1" id="KW-0863">Zinc-finger</keyword>
<sequence>MKLCSFNSRLDKSFSKYRFSFMGFHLSKEPPPQIVLERSVTHADRSNKSATKQFWTDEESTCLICLEEFHLLDRKMSWPVCSHNFHKACAKKWRKNQDHCPLCRGIDEKLSKELAALQAKKDEEKRVATLEDATQQLLNLGNPSNEWEKRQVARWERVIRRLSK</sequence>
<evidence type="ECO:0000313" key="4">
    <source>
        <dbReference type="EMBL" id="EFP93061.1"/>
    </source>
</evidence>
<dbReference type="GO" id="GO:0008270">
    <property type="term" value="F:zinc ion binding"/>
    <property type="evidence" value="ECO:0007669"/>
    <property type="project" value="UniProtKB-KW"/>
</dbReference>
<dbReference type="AlphaFoldDB" id="E3L936"/>
<dbReference type="PROSITE" id="PS50089">
    <property type="entry name" value="ZF_RING_2"/>
    <property type="match status" value="1"/>
</dbReference>
<protein>
    <recommendedName>
        <fullName evidence="3">RING-type domain-containing protein</fullName>
    </recommendedName>
</protein>
<dbReference type="Gene3D" id="3.30.40.10">
    <property type="entry name" value="Zinc/RING finger domain, C3HC4 (zinc finger)"/>
    <property type="match status" value="1"/>
</dbReference>
<dbReference type="Proteomes" id="UP000008783">
    <property type="component" value="Unassembled WGS sequence"/>
</dbReference>
<reference key="1">
    <citation type="submission" date="2007-01" db="EMBL/GenBank/DDBJ databases">
        <title>The Genome Sequence of Puccinia graminis f. sp. tritici Strain CRL 75-36-700-3.</title>
        <authorList>
            <consortium name="The Broad Institute Genome Sequencing Platform"/>
            <person name="Birren B."/>
            <person name="Lander E."/>
            <person name="Galagan J."/>
            <person name="Nusbaum C."/>
            <person name="Devon K."/>
            <person name="Cuomo C."/>
            <person name="Jaffe D."/>
            <person name="Butler J."/>
            <person name="Alvarez P."/>
            <person name="Gnerre S."/>
            <person name="Grabherr M."/>
            <person name="Mauceli E."/>
            <person name="Brockman W."/>
            <person name="Young S."/>
            <person name="LaButti K."/>
            <person name="Sykes S."/>
            <person name="DeCaprio D."/>
            <person name="Crawford M."/>
            <person name="Koehrsen M."/>
            <person name="Engels R."/>
            <person name="Montgomery P."/>
            <person name="Pearson M."/>
            <person name="Howarth C."/>
            <person name="Larson L."/>
            <person name="White J."/>
            <person name="Zeng Q."/>
            <person name="Kodira C."/>
            <person name="Yandava C."/>
            <person name="Alvarado L."/>
            <person name="O'Leary S."/>
            <person name="Szabo L."/>
            <person name="Dean R."/>
            <person name="Schein J."/>
        </authorList>
    </citation>
    <scope>NUCLEOTIDE SEQUENCE</scope>
    <source>
        <strain>CRL 75-36-700-3</strain>
    </source>
</reference>
<dbReference type="InterPro" id="IPR001841">
    <property type="entry name" value="Znf_RING"/>
</dbReference>
<evidence type="ECO:0000313" key="5">
    <source>
        <dbReference type="Proteomes" id="UP000008783"/>
    </source>
</evidence>
<keyword evidence="5" id="KW-1185">Reference proteome</keyword>
<evidence type="ECO:0000259" key="3">
    <source>
        <dbReference type="PROSITE" id="PS50089"/>
    </source>
</evidence>
<dbReference type="OMA" id="DQFKDGD"/>
<keyword evidence="2" id="KW-0175">Coiled coil</keyword>
<reference evidence="5" key="2">
    <citation type="journal article" date="2011" name="Proc. Natl. Acad. Sci. U.S.A.">
        <title>Obligate biotrophy features unraveled by the genomic analysis of rust fungi.</title>
        <authorList>
            <person name="Duplessis S."/>
            <person name="Cuomo C.A."/>
            <person name="Lin Y.-C."/>
            <person name="Aerts A."/>
            <person name="Tisserant E."/>
            <person name="Veneault-Fourrey C."/>
            <person name="Joly D.L."/>
            <person name="Hacquard S."/>
            <person name="Amselem J."/>
            <person name="Cantarel B.L."/>
            <person name="Chiu R."/>
            <person name="Coutinho P.M."/>
            <person name="Feau N."/>
            <person name="Field M."/>
            <person name="Frey P."/>
            <person name="Gelhaye E."/>
            <person name="Goldberg J."/>
            <person name="Grabherr M.G."/>
            <person name="Kodira C.D."/>
            <person name="Kohler A."/>
            <person name="Kuees U."/>
            <person name="Lindquist E.A."/>
            <person name="Lucas S.M."/>
            <person name="Mago R."/>
            <person name="Mauceli E."/>
            <person name="Morin E."/>
            <person name="Murat C."/>
            <person name="Pangilinan J.L."/>
            <person name="Park R."/>
            <person name="Pearson M."/>
            <person name="Quesneville H."/>
            <person name="Rouhier N."/>
            <person name="Sakthikumar S."/>
            <person name="Salamov A.A."/>
            <person name="Schmutz J."/>
            <person name="Selles B."/>
            <person name="Shapiro H."/>
            <person name="Tanguay P."/>
            <person name="Tuskan G.A."/>
            <person name="Henrissat B."/>
            <person name="Van de Peer Y."/>
            <person name="Rouze P."/>
            <person name="Ellis J.G."/>
            <person name="Dodds P.N."/>
            <person name="Schein J.E."/>
            <person name="Zhong S."/>
            <person name="Hamelin R.C."/>
            <person name="Grigoriev I.V."/>
            <person name="Szabo L.J."/>
            <person name="Martin F."/>
        </authorList>
    </citation>
    <scope>NUCLEOTIDE SEQUENCE [LARGE SCALE GENOMIC DNA]</scope>
    <source>
        <strain evidence="5">CRL 75-36-700-3 / race SCCL</strain>
    </source>
</reference>
<evidence type="ECO:0000256" key="1">
    <source>
        <dbReference type="PROSITE-ProRule" id="PRU00175"/>
    </source>
</evidence>
<gene>
    <name evidence="4" type="ORF">PGTG_18683</name>
</gene>
<accession>E3L936</accession>
<keyword evidence="1" id="KW-0479">Metal-binding</keyword>